<keyword evidence="2" id="KW-0732">Signal</keyword>
<accession>A0A0C3RYS4</accession>
<evidence type="ECO:0000256" key="1">
    <source>
        <dbReference type="SAM" id="MobiDB-lite"/>
    </source>
</evidence>
<name>A0A0C3RYS4_PHLG1</name>
<reference evidence="3 4" key="1">
    <citation type="journal article" date="2014" name="PLoS Genet.">
        <title>Analysis of the Phlebiopsis gigantea genome, transcriptome and secretome provides insight into its pioneer colonization strategies of wood.</title>
        <authorList>
            <person name="Hori C."/>
            <person name="Ishida T."/>
            <person name="Igarashi K."/>
            <person name="Samejima M."/>
            <person name="Suzuki H."/>
            <person name="Master E."/>
            <person name="Ferreira P."/>
            <person name="Ruiz-Duenas F.J."/>
            <person name="Held B."/>
            <person name="Canessa P."/>
            <person name="Larrondo L.F."/>
            <person name="Schmoll M."/>
            <person name="Druzhinina I.S."/>
            <person name="Kubicek C.P."/>
            <person name="Gaskell J.A."/>
            <person name="Kersten P."/>
            <person name="St John F."/>
            <person name="Glasner J."/>
            <person name="Sabat G."/>
            <person name="Splinter BonDurant S."/>
            <person name="Syed K."/>
            <person name="Yadav J."/>
            <person name="Mgbeahuruike A.C."/>
            <person name="Kovalchuk A."/>
            <person name="Asiegbu F.O."/>
            <person name="Lackner G."/>
            <person name="Hoffmeister D."/>
            <person name="Rencoret J."/>
            <person name="Gutierrez A."/>
            <person name="Sun H."/>
            <person name="Lindquist E."/>
            <person name="Barry K."/>
            <person name="Riley R."/>
            <person name="Grigoriev I.V."/>
            <person name="Henrissat B."/>
            <person name="Kues U."/>
            <person name="Berka R.M."/>
            <person name="Martinez A.T."/>
            <person name="Covert S.F."/>
            <person name="Blanchette R.A."/>
            <person name="Cullen D."/>
        </authorList>
    </citation>
    <scope>NUCLEOTIDE SEQUENCE [LARGE SCALE GENOMIC DNA]</scope>
    <source>
        <strain evidence="3 4">11061_1 CR5-6</strain>
    </source>
</reference>
<dbReference type="HOGENOM" id="CLU_1960385_0_0_1"/>
<evidence type="ECO:0000313" key="4">
    <source>
        <dbReference type="Proteomes" id="UP000053257"/>
    </source>
</evidence>
<organism evidence="3 4">
    <name type="scientific">Phlebiopsis gigantea (strain 11061_1 CR5-6)</name>
    <name type="common">White-rot fungus</name>
    <name type="synonym">Peniophora gigantea</name>
    <dbReference type="NCBI Taxonomy" id="745531"/>
    <lineage>
        <taxon>Eukaryota</taxon>
        <taxon>Fungi</taxon>
        <taxon>Dikarya</taxon>
        <taxon>Basidiomycota</taxon>
        <taxon>Agaricomycotina</taxon>
        <taxon>Agaricomycetes</taxon>
        <taxon>Polyporales</taxon>
        <taxon>Phanerochaetaceae</taxon>
        <taxon>Phlebiopsis</taxon>
    </lineage>
</organism>
<proteinExistence type="predicted"/>
<keyword evidence="4" id="KW-1185">Reference proteome</keyword>
<dbReference type="AlphaFoldDB" id="A0A0C3RYS4"/>
<sequence>MSHHMSFIVFLFYVLCALQVSGAAPLYKLSLLARGSPPAPLPPTPSGSFGTNAPDYPNRLQMLRGNYGGVLRRNSEGPPLSARQEANARPGTNFPGPMTLGGADVDIGISSFGAGAPIYDGDFLNHLW</sequence>
<feature type="chain" id="PRO_5002169481" description="Glycoside hydrolase family 16 protein" evidence="2">
    <location>
        <begin position="24"/>
        <end position="128"/>
    </location>
</feature>
<dbReference type="EMBL" id="KN840795">
    <property type="protein sequence ID" value="KIP01422.1"/>
    <property type="molecule type" value="Genomic_DNA"/>
</dbReference>
<evidence type="ECO:0000256" key="2">
    <source>
        <dbReference type="SAM" id="SignalP"/>
    </source>
</evidence>
<evidence type="ECO:0000313" key="3">
    <source>
        <dbReference type="EMBL" id="KIP01422.1"/>
    </source>
</evidence>
<evidence type="ECO:0008006" key="5">
    <source>
        <dbReference type="Google" id="ProtNLM"/>
    </source>
</evidence>
<feature type="region of interest" description="Disordered" evidence="1">
    <location>
        <begin position="73"/>
        <end position="95"/>
    </location>
</feature>
<dbReference type="Proteomes" id="UP000053257">
    <property type="component" value="Unassembled WGS sequence"/>
</dbReference>
<gene>
    <name evidence="3" type="ORF">PHLGIDRAFT_356391</name>
</gene>
<protein>
    <recommendedName>
        <fullName evidence="5">Glycoside hydrolase family 16 protein</fullName>
    </recommendedName>
</protein>
<feature type="signal peptide" evidence="2">
    <location>
        <begin position="1"/>
        <end position="23"/>
    </location>
</feature>